<reference evidence="1 2" key="1">
    <citation type="submission" date="2024-06" db="EMBL/GenBank/DDBJ databases">
        <title>Genome of Rhodovulum iodosum, a marine photoferrotroph.</title>
        <authorList>
            <person name="Bianchini G."/>
            <person name="Nikeleit V."/>
            <person name="Kappler A."/>
            <person name="Bryce C."/>
            <person name="Sanchez-Baracaldo P."/>
        </authorList>
    </citation>
    <scope>NUCLEOTIDE SEQUENCE [LARGE SCALE GENOMIC DNA]</scope>
    <source>
        <strain evidence="1 2">UT/N1</strain>
    </source>
</reference>
<keyword evidence="2" id="KW-1185">Reference proteome</keyword>
<dbReference type="Proteomes" id="UP001560019">
    <property type="component" value="Unassembled WGS sequence"/>
</dbReference>
<name>A0ABV3XY06_9RHOB</name>
<evidence type="ECO:0000313" key="2">
    <source>
        <dbReference type="Proteomes" id="UP001560019"/>
    </source>
</evidence>
<comment type="caution">
    <text evidence="1">The sequence shown here is derived from an EMBL/GenBank/DDBJ whole genome shotgun (WGS) entry which is preliminary data.</text>
</comment>
<dbReference type="RefSeq" id="WP_125403213.1">
    <property type="nucleotide sequence ID" value="NZ_JBEHHI010000005.1"/>
</dbReference>
<evidence type="ECO:0000313" key="1">
    <source>
        <dbReference type="EMBL" id="MEX5730261.1"/>
    </source>
</evidence>
<dbReference type="EMBL" id="JBEHHI010000005">
    <property type="protein sequence ID" value="MEX5730261.1"/>
    <property type="molecule type" value="Genomic_DNA"/>
</dbReference>
<gene>
    <name evidence="1" type="ORF">Ga0609869_003614</name>
</gene>
<sequence>MTDAQDRVTAWVQPPRWHSRNGLPAAGIVLSKTRDDTRHRFCRPGNRARMRVSVPGAETALAETLNFK</sequence>
<organism evidence="1 2">
    <name type="scientific">Rhodovulum iodosum</name>
    <dbReference type="NCBI Taxonomy" id="68291"/>
    <lineage>
        <taxon>Bacteria</taxon>
        <taxon>Pseudomonadati</taxon>
        <taxon>Pseudomonadota</taxon>
        <taxon>Alphaproteobacteria</taxon>
        <taxon>Rhodobacterales</taxon>
        <taxon>Paracoccaceae</taxon>
        <taxon>Rhodovulum</taxon>
    </lineage>
</organism>
<accession>A0ABV3XY06</accession>
<proteinExistence type="predicted"/>
<protein>
    <submittedName>
        <fullName evidence="1">Uncharacterized protein</fullName>
    </submittedName>
</protein>